<evidence type="ECO:0000313" key="2">
    <source>
        <dbReference type="WBParaSite" id="ALUE_0000168301-mRNA-1"/>
    </source>
</evidence>
<name>A0A0M3HJI8_ASCLU</name>
<proteinExistence type="predicted"/>
<dbReference type="WBParaSite" id="ALUE_0000168301-mRNA-1">
    <property type="protein sequence ID" value="ALUE_0000168301-mRNA-1"/>
    <property type="gene ID" value="ALUE_0000168301"/>
</dbReference>
<organism evidence="1 2">
    <name type="scientific">Ascaris lumbricoides</name>
    <name type="common">Giant roundworm</name>
    <dbReference type="NCBI Taxonomy" id="6252"/>
    <lineage>
        <taxon>Eukaryota</taxon>
        <taxon>Metazoa</taxon>
        <taxon>Ecdysozoa</taxon>
        <taxon>Nematoda</taxon>
        <taxon>Chromadorea</taxon>
        <taxon>Rhabditida</taxon>
        <taxon>Spirurina</taxon>
        <taxon>Ascaridomorpha</taxon>
        <taxon>Ascaridoidea</taxon>
        <taxon>Ascarididae</taxon>
        <taxon>Ascaris</taxon>
    </lineage>
</organism>
<protein>
    <submittedName>
        <fullName evidence="2">Uncharacterized protein</fullName>
    </submittedName>
</protein>
<accession>A0A0M3HJI8</accession>
<keyword evidence="1" id="KW-1185">Reference proteome</keyword>
<evidence type="ECO:0000313" key="1">
    <source>
        <dbReference type="Proteomes" id="UP000036681"/>
    </source>
</evidence>
<reference evidence="2" key="1">
    <citation type="submission" date="2017-02" db="UniProtKB">
        <authorList>
            <consortium name="WormBaseParasite"/>
        </authorList>
    </citation>
    <scope>IDENTIFICATION</scope>
</reference>
<dbReference type="Proteomes" id="UP000036681">
    <property type="component" value="Unplaced"/>
</dbReference>
<dbReference type="AlphaFoldDB" id="A0A0M3HJI8"/>
<sequence length="32" mass="3893">MLKLDNSFRWQLVSSQILLHRLGLLLKRRIED</sequence>